<dbReference type="PANTHER" id="PTHR47237:SF1">
    <property type="entry name" value="SLL0310 PROTEIN"/>
    <property type="match status" value="1"/>
</dbReference>
<reference evidence="2 3" key="1">
    <citation type="submission" date="2021-03" db="EMBL/GenBank/DDBJ databases">
        <title>Novel species identification of genus Shewanella.</title>
        <authorList>
            <person name="Liu G."/>
            <person name="Zhang Q."/>
        </authorList>
    </citation>
    <scope>NUCLEOTIDE SEQUENCE [LARGE SCALE GENOMIC DNA]</scope>
    <source>
        <strain evidence="2 3">FJAT-52962</strain>
    </source>
</reference>
<dbReference type="Pfam" id="PF00583">
    <property type="entry name" value="Acetyltransf_1"/>
    <property type="match status" value="1"/>
</dbReference>
<dbReference type="Pfam" id="PF18014">
    <property type="entry name" value="Acetyltransf_18"/>
    <property type="match status" value="1"/>
</dbReference>
<keyword evidence="3" id="KW-1185">Reference proteome</keyword>
<evidence type="ECO:0000259" key="1">
    <source>
        <dbReference type="PROSITE" id="PS51186"/>
    </source>
</evidence>
<dbReference type="PROSITE" id="PS51186">
    <property type="entry name" value="GNAT"/>
    <property type="match status" value="1"/>
</dbReference>
<dbReference type="InterPro" id="IPR016181">
    <property type="entry name" value="Acyl_CoA_acyltransferase"/>
</dbReference>
<accession>A0ABX7QYG4</accession>
<dbReference type="Proteomes" id="UP000663207">
    <property type="component" value="Chromosome"/>
</dbReference>
<dbReference type="InterPro" id="IPR041496">
    <property type="entry name" value="YitH/HolE_GNAT"/>
</dbReference>
<evidence type="ECO:0000313" key="3">
    <source>
        <dbReference type="Proteomes" id="UP000663207"/>
    </source>
</evidence>
<dbReference type="RefSeq" id="WP_207379926.1">
    <property type="nucleotide sequence ID" value="NZ_CP071502.1"/>
</dbReference>
<sequence length="280" mass="30518">MSLRIDTMTRPQLDMALDWAAAEGWNPGLNDGDCYYQADPDGFLLASLNGEAIGCISAVRYDSEFGFIGFYLVKPGFRGQGHGMALWQAAMARLDGCNIGLDGVLAQQDNYRKSGFKLAYSNIRFQGQGGAQAQADDDIVPLSSLPFAMIEAYDRSFFPADRSRFTRSWIAQPGCHALGLVHRGKLLGQGVIRPCRNGYKIGPLQADSPEIAERLLTALKAKVSTGDAVFLDVAEVNPSAMALAERHKMMLSFETARMYTGDAPELPLSRLYGVTSFEIG</sequence>
<gene>
    <name evidence="2" type="ORF">JYB85_14960</name>
</gene>
<dbReference type="Gene3D" id="3.40.630.30">
    <property type="match status" value="1"/>
</dbReference>
<protein>
    <submittedName>
        <fullName evidence="2">GNAT family N-acetyltransferase</fullName>
    </submittedName>
</protein>
<dbReference type="CDD" id="cd04301">
    <property type="entry name" value="NAT_SF"/>
    <property type="match status" value="1"/>
</dbReference>
<dbReference type="EMBL" id="CP071502">
    <property type="protein sequence ID" value="QSX36569.1"/>
    <property type="molecule type" value="Genomic_DNA"/>
</dbReference>
<proteinExistence type="predicted"/>
<feature type="domain" description="N-acetyltransferase" evidence="1">
    <location>
        <begin position="3"/>
        <end position="143"/>
    </location>
</feature>
<dbReference type="Gene3D" id="3.40.630.90">
    <property type="match status" value="1"/>
</dbReference>
<dbReference type="InterPro" id="IPR000182">
    <property type="entry name" value="GNAT_dom"/>
</dbReference>
<name>A0ABX7QYG4_9GAMM</name>
<dbReference type="SUPFAM" id="SSF55729">
    <property type="entry name" value="Acyl-CoA N-acyltransferases (Nat)"/>
    <property type="match status" value="1"/>
</dbReference>
<organism evidence="2 3">
    <name type="scientific">Shewanella sedimentimangrovi</name>
    <dbReference type="NCBI Taxonomy" id="2814293"/>
    <lineage>
        <taxon>Bacteria</taxon>
        <taxon>Pseudomonadati</taxon>
        <taxon>Pseudomonadota</taxon>
        <taxon>Gammaproteobacteria</taxon>
        <taxon>Alteromonadales</taxon>
        <taxon>Shewanellaceae</taxon>
        <taxon>Shewanella</taxon>
    </lineage>
</organism>
<dbReference type="InterPro" id="IPR052729">
    <property type="entry name" value="Acyl/Acetyltrans_Enzymes"/>
</dbReference>
<evidence type="ECO:0000313" key="2">
    <source>
        <dbReference type="EMBL" id="QSX36569.1"/>
    </source>
</evidence>
<dbReference type="PANTHER" id="PTHR47237">
    <property type="entry name" value="SLL0310 PROTEIN"/>
    <property type="match status" value="1"/>
</dbReference>